<name>T0MBZ1_9MICR</name>
<accession>T0MBZ1</accession>
<dbReference type="InterPro" id="IPR002423">
    <property type="entry name" value="Cpn60/GroEL/TCP-1"/>
</dbReference>
<evidence type="ECO:0000256" key="1">
    <source>
        <dbReference type="ARBA" id="ARBA00002912"/>
    </source>
</evidence>
<sequence length="299" mass="33677">MKNPKILIANTSMDQDKIKIFGSKICVNSIEDLADMEKIERDKMLMKIKNICSYNIDCFINRQLIYDYPMQLLKSKNVQPIEHADFDGIERLNNILGGKILSTFENIDQSAFGTCEEIKNVIIGNKKMIKFSGIKNGASTIVLFGSSKEMLDEAERSIHDALCVLMKIRENPKITYGGGSTEMYLGVELAKFALEVSGVESEAIIAFSNALQNIPIILAENGGYNGNEIRSQLRSKHNNNEYTYGVNLENGNISCMKELKVIDSYRIKKRIITCASEIAQMIIKCDGNVKCKPRERTRH</sequence>
<dbReference type="SUPFAM" id="SSF48592">
    <property type="entry name" value="GroEL equatorial domain-like"/>
    <property type="match status" value="1"/>
</dbReference>
<dbReference type="OrthoDB" id="10248520at2759"/>
<keyword evidence="8" id="KW-1185">Reference proteome</keyword>
<reference evidence="7 8" key="1">
    <citation type="journal article" date="2013" name="BMC Genomics">
        <title>Genome sequencing and comparative genomics of honey bee microsporidia, Nosema apis reveal novel insights into host-parasite interactions.</title>
        <authorList>
            <person name="Chen Yp."/>
            <person name="Pettis J.S."/>
            <person name="Zhao Y."/>
            <person name="Liu X."/>
            <person name="Tallon L.J."/>
            <person name="Sadzewicz L.D."/>
            <person name="Li R."/>
            <person name="Zheng H."/>
            <person name="Huang S."/>
            <person name="Zhang X."/>
            <person name="Hamilton M.C."/>
            <person name="Pernal S.F."/>
            <person name="Melathopoulos A.P."/>
            <person name="Yan X."/>
            <person name="Evans J.D."/>
        </authorList>
    </citation>
    <scope>NUCLEOTIDE SEQUENCE [LARGE SCALE GENOMIC DNA]</scope>
    <source>
        <strain evidence="7 8">BRL 01</strain>
    </source>
</reference>
<evidence type="ECO:0000256" key="5">
    <source>
        <dbReference type="ARBA" id="ARBA00022840"/>
    </source>
</evidence>
<evidence type="ECO:0000256" key="3">
    <source>
        <dbReference type="ARBA" id="ARBA00011381"/>
    </source>
</evidence>
<dbReference type="InterPro" id="IPR017998">
    <property type="entry name" value="Chaperone_TCP-1"/>
</dbReference>
<dbReference type="InterPro" id="IPR027413">
    <property type="entry name" value="GROEL-like_equatorial_sf"/>
</dbReference>
<dbReference type="InterPro" id="IPR027410">
    <property type="entry name" value="TCP-1-like_intermed_sf"/>
</dbReference>
<dbReference type="VEuPathDB" id="MicrosporidiaDB:NAPIS_ORF01725"/>
<evidence type="ECO:0000256" key="4">
    <source>
        <dbReference type="ARBA" id="ARBA00022741"/>
    </source>
</evidence>
<dbReference type="InterPro" id="IPR027409">
    <property type="entry name" value="GroEL-like_apical_dom_sf"/>
</dbReference>
<evidence type="ECO:0000256" key="2">
    <source>
        <dbReference type="ARBA" id="ARBA00008020"/>
    </source>
</evidence>
<dbReference type="SUPFAM" id="SSF52029">
    <property type="entry name" value="GroEL apical domain-like"/>
    <property type="match status" value="1"/>
</dbReference>
<comment type="subunit">
    <text evidence="3">Component of the T-complex protein 1 (TCP1) complex.</text>
</comment>
<dbReference type="GO" id="GO:0140662">
    <property type="term" value="F:ATP-dependent protein folding chaperone"/>
    <property type="evidence" value="ECO:0007669"/>
    <property type="project" value="InterPro"/>
</dbReference>
<keyword evidence="5" id="KW-0067">ATP-binding</keyword>
<evidence type="ECO:0000313" key="7">
    <source>
        <dbReference type="EMBL" id="EQB60711.1"/>
    </source>
</evidence>
<comment type="function">
    <text evidence="1">Molecular chaperone; assists the folding of proteins upon ATP hydrolysis.</text>
</comment>
<evidence type="ECO:0000256" key="6">
    <source>
        <dbReference type="ARBA" id="ARBA00023186"/>
    </source>
</evidence>
<dbReference type="EMBL" id="KE647249">
    <property type="protein sequence ID" value="EQB60711.1"/>
    <property type="molecule type" value="Genomic_DNA"/>
</dbReference>
<dbReference type="Gene3D" id="1.10.560.10">
    <property type="entry name" value="GroEL-like equatorial domain"/>
    <property type="match status" value="1"/>
</dbReference>
<keyword evidence="4" id="KW-0547">Nucleotide-binding</keyword>
<dbReference type="GO" id="GO:0005524">
    <property type="term" value="F:ATP binding"/>
    <property type="evidence" value="ECO:0007669"/>
    <property type="project" value="UniProtKB-KW"/>
</dbReference>
<proteinExistence type="inferred from homology"/>
<dbReference type="Pfam" id="PF00118">
    <property type="entry name" value="Cpn60_TCP1"/>
    <property type="match status" value="1"/>
</dbReference>
<protein>
    <submittedName>
        <fullName evidence="7">T complex protein 1 subunit beta</fullName>
    </submittedName>
</protein>
<comment type="similarity">
    <text evidence="2">Belongs to the TCP-1 chaperonin family.</text>
</comment>
<dbReference type="HOGENOM" id="CLU_008891_6_0_1"/>
<dbReference type="Gene3D" id="3.30.260.10">
    <property type="entry name" value="TCP-1-like chaperonin intermediate domain"/>
    <property type="match status" value="1"/>
</dbReference>
<gene>
    <name evidence="7" type="ORF">NAPIS_ORF01725</name>
</gene>
<dbReference type="PANTHER" id="PTHR11353">
    <property type="entry name" value="CHAPERONIN"/>
    <property type="match status" value="1"/>
</dbReference>
<dbReference type="Proteomes" id="UP000053780">
    <property type="component" value="Unassembled WGS sequence"/>
</dbReference>
<evidence type="ECO:0000313" key="8">
    <source>
        <dbReference type="Proteomes" id="UP000053780"/>
    </source>
</evidence>
<dbReference type="Gene3D" id="3.50.7.10">
    <property type="entry name" value="GroEL"/>
    <property type="match status" value="1"/>
</dbReference>
<dbReference type="AlphaFoldDB" id="T0MBZ1"/>
<organism evidence="7 8">
    <name type="scientific">Vairimorpha apis BRL 01</name>
    <dbReference type="NCBI Taxonomy" id="1037528"/>
    <lineage>
        <taxon>Eukaryota</taxon>
        <taxon>Fungi</taxon>
        <taxon>Fungi incertae sedis</taxon>
        <taxon>Microsporidia</taxon>
        <taxon>Nosematidae</taxon>
        <taxon>Vairimorpha</taxon>
    </lineage>
</organism>
<keyword evidence="6" id="KW-0143">Chaperone</keyword>